<evidence type="ECO:0000313" key="1">
    <source>
        <dbReference type="EMBL" id="MCI3273787.1"/>
    </source>
</evidence>
<dbReference type="Proteomes" id="UP001165269">
    <property type="component" value="Unassembled WGS sequence"/>
</dbReference>
<name>A0ABS9Y991_9ACTN</name>
<proteinExistence type="predicted"/>
<dbReference type="RefSeq" id="WP_242767027.1">
    <property type="nucleotide sequence ID" value="NZ_JALDAY010000006.1"/>
</dbReference>
<comment type="caution">
    <text evidence="1">The sequence shown here is derived from an EMBL/GenBank/DDBJ whole genome shotgun (WGS) entry which is preliminary data.</text>
</comment>
<reference evidence="1" key="1">
    <citation type="submission" date="2022-03" db="EMBL/GenBank/DDBJ databases">
        <title>Streptomyces 7R015 and 7R016 isolated from Barleria lupulina in Thailand.</title>
        <authorList>
            <person name="Kanchanasin P."/>
            <person name="Phongsopitanun W."/>
            <person name="Tanasupawat S."/>
        </authorList>
    </citation>
    <scope>NUCLEOTIDE SEQUENCE</scope>
    <source>
        <strain evidence="1">7R015</strain>
    </source>
</reference>
<sequence>MTDVVDSDELLRRLQRARACAQQEQLTWQSRSEEFGAGSPDPAHAAAVRTLAYEVVVRVLDEVLTPGKRAARTGTTE</sequence>
<organism evidence="1 2">
    <name type="scientific">Streptomyces cylindrosporus</name>
    <dbReference type="NCBI Taxonomy" id="2927583"/>
    <lineage>
        <taxon>Bacteria</taxon>
        <taxon>Bacillati</taxon>
        <taxon>Actinomycetota</taxon>
        <taxon>Actinomycetes</taxon>
        <taxon>Kitasatosporales</taxon>
        <taxon>Streptomycetaceae</taxon>
        <taxon>Streptomyces</taxon>
    </lineage>
</organism>
<gene>
    <name evidence="1" type="ORF">MQP27_22095</name>
</gene>
<protein>
    <submittedName>
        <fullName evidence="1">Uncharacterized protein</fullName>
    </submittedName>
</protein>
<dbReference type="EMBL" id="JALDAY010000006">
    <property type="protein sequence ID" value="MCI3273787.1"/>
    <property type="molecule type" value="Genomic_DNA"/>
</dbReference>
<accession>A0ABS9Y991</accession>
<evidence type="ECO:0000313" key="2">
    <source>
        <dbReference type="Proteomes" id="UP001165269"/>
    </source>
</evidence>
<keyword evidence="2" id="KW-1185">Reference proteome</keyword>